<dbReference type="InterPro" id="IPR040824">
    <property type="entry name" value="LPD3"/>
</dbReference>
<evidence type="ECO:0000259" key="3">
    <source>
        <dbReference type="Pfam" id="PF18858"/>
    </source>
</evidence>
<feature type="compositionally biased region" description="Low complexity" evidence="1">
    <location>
        <begin position="737"/>
        <end position="756"/>
    </location>
</feature>
<dbReference type="Pfam" id="PF18798">
    <property type="entry name" value="LPD3"/>
    <property type="match status" value="1"/>
</dbReference>
<feature type="compositionally biased region" description="Basic and acidic residues" evidence="1">
    <location>
        <begin position="517"/>
        <end position="526"/>
    </location>
</feature>
<feature type="compositionally biased region" description="Low complexity" evidence="1">
    <location>
        <begin position="527"/>
        <end position="541"/>
    </location>
</feature>
<feature type="region of interest" description="Disordered" evidence="1">
    <location>
        <begin position="457"/>
        <end position="481"/>
    </location>
</feature>
<dbReference type="NCBIfam" id="NF032893">
    <property type="entry name" value="tail-700"/>
    <property type="match status" value="1"/>
</dbReference>
<feature type="compositionally biased region" description="Low complexity" evidence="1">
    <location>
        <begin position="277"/>
        <end position="296"/>
    </location>
</feature>
<reference evidence="4 5" key="1">
    <citation type="submission" date="2020-12" db="EMBL/GenBank/DDBJ databases">
        <title>FDA dAtabase for Regulatory Grade micrObial Sequences (FDA-ARGOS): Supporting development and validation of Infectious Disease Dx tests.</title>
        <authorList>
            <person name="Sproer C."/>
            <person name="Gronow S."/>
            <person name="Severitt S."/>
            <person name="Schroder I."/>
            <person name="Tallon L."/>
            <person name="Sadzewicz L."/>
            <person name="Zhao X."/>
            <person name="Boylan J."/>
            <person name="Ott S."/>
            <person name="Bowen H."/>
            <person name="Vavikolanu K."/>
            <person name="Mehta A."/>
            <person name="Aluvathingal J."/>
            <person name="Nadendla S."/>
            <person name="Lowell S."/>
            <person name="Myers T."/>
            <person name="Yan Y."/>
            <person name="Sichtig H."/>
        </authorList>
    </citation>
    <scope>NUCLEOTIDE SEQUENCE [LARGE SCALE GENOMIC DNA]</scope>
    <source>
        <strain evidence="4 5">FDAARGOS_909</strain>
    </source>
</reference>
<protein>
    <submittedName>
        <fullName evidence="4">PLxRFG domain-containing protein</fullName>
    </submittedName>
</protein>
<accession>A0A7T2S628</accession>
<feature type="compositionally biased region" description="Low complexity" evidence="1">
    <location>
        <begin position="561"/>
        <end position="573"/>
    </location>
</feature>
<evidence type="ECO:0000313" key="4">
    <source>
        <dbReference type="EMBL" id="QPS09557.1"/>
    </source>
</evidence>
<feature type="compositionally biased region" description="Low complexity" evidence="1">
    <location>
        <begin position="717"/>
        <end position="727"/>
    </location>
</feature>
<feature type="region of interest" description="Disordered" evidence="1">
    <location>
        <begin position="832"/>
        <end position="870"/>
    </location>
</feature>
<feature type="compositionally biased region" description="Low complexity" evidence="1">
    <location>
        <begin position="832"/>
        <end position="843"/>
    </location>
</feature>
<feature type="region of interest" description="Disordered" evidence="1">
    <location>
        <begin position="587"/>
        <end position="620"/>
    </location>
</feature>
<dbReference type="EMBL" id="CP065668">
    <property type="protein sequence ID" value="QPS09557.1"/>
    <property type="molecule type" value="Genomic_DNA"/>
</dbReference>
<feature type="compositionally biased region" description="Polar residues" evidence="1">
    <location>
        <begin position="542"/>
        <end position="560"/>
    </location>
</feature>
<feature type="region of interest" description="Disordered" evidence="1">
    <location>
        <begin position="517"/>
        <end position="573"/>
    </location>
</feature>
<gene>
    <name evidence="4" type="ORF">I6G66_05915</name>
</gene>
<proteinExistence type="predicted"/>
<dbReference type="RefSeq" id="WP_197956426.1">
    <property type="nucleotide sequence ID" value="NZ_CP065668.1"/>
</dbReference>
<organism evidence="4 5">
    <name type="scientific">Delftia acidovorans</name>
    <name type="common">Pseudomonas acidovorans</name>
    <name type="synonym">Comamonas acidovorans</name>
    <dbReference type="NCBI Taxonomy" id="80866"/>
    <lineage>
        <taxon>Bacteria</taxon>
        <taxon>Pseudomonadati</taxon>
        <taxon>Pseudomonadota</taxon>
        <taxon>Betaproteobacteria</taxon>
        <taxon>Burkholderiales</taxon>
        <taxon>Comamonadaceae</taxon>
        <taxon>Delftia</taxon>
    </lineage>
</organism>
<dbReference type="InterPro" id="IPR041639">
    <property type="entry name" value="LPD39"/>
</dbReference>
<sequence>MPEAVVGLADIATGGRAGKILENEGGAVGFRPKQAREIISGWHSRSTLEAQRKFQEAEGLGGKFKAAVENPSNVVGAVVESLPAMGAGGVVARGLGAATRLGQAGAKGAAAAGALGEGIVGTGSAAEQIRQETDDGLLSPGQVAAAAATGAATAGFGYAGGRMAQRLGIGDAETMLAQGNKGIAKQFADDAATAATNPLLQQRAVKSIPRQVIEGAISEGFLEELPQSVAEQIFQNLALGKDWSQDVDTAVVLGTLSGAAMGGGAAGYRAVREPRVPAGQPGEAAAQPPGAGAEPASLPDVATYGAAIDQMVRPESQQQYRDALARAQDESLAPEDRKAAADSLHQAFNPDLFQQAGENQADGQVPSGLSKVRDEFMRQLAAQQEPVIDEARLREQGITPAPQLDTTRIDAAIGAPRPSEVMGLDPAAGSLSAAAALAVDSGAAAQTQQASAMAQAAEQAARAPAKKKASEHQVTADPATGEIAGGALATWTDEDLSNAFRSAQAKEVRIPLANELQRRRAEREQQARAAAPAPTSTTTQQGSIDGTQADQAQPPRTESSPAAGAQGAPVAGPAAAQELTYGITSSQHDGAQAGAAPSPQTQAPVQTPAQRIDAGRAAWASMPTAERKALAKRVGGANAALKNNLHGARWENLNAELQLRLADAIQVQGATNDSTAPAVRLAAERPASPAAASAAGGSQPAGRAPDAQPAGPGGSSAGQPAAGVQSAVPGRSGASEQAAGVAPAAAPAPTAGQQQAVAIAKEGNDARRAQLLAASERWTSMPAAERQAVAGKAKGLNALAKASSHTRAWADLAPKVREKLAAAMPDAVAAPAAPAAPAARAPARSVEGRDLGDGWAEFSRDSGSIGVPRAEMPQIRAEHRGAMVNFMNARGIAHQEESVPASSLKPTQAEFSRERVARARGFEGGNRSILVSRDGHVLDGHHQWLAAREAGEDVKVIRLDAPIRELLDAAREFPSSTTSEGAAQAPAPDSAQQQAIKEHGLPAETQFKPGKGALGSGKWTASVSGQSSALSSTVDEAAKSLAGFLSMDRARADAETQRQALAGTVAEKLKRGEKPTDVELRDLFGLAPNHTYVEQAAVGQFLVDHMAVPRNGIRKALGAAAGDRTSDSGAKYPIVYPRKLHEVFSPKQADAAPAPRPPRGVLAKKAKAEEAARADYFTPGNIVKGYGDSHVRVVSYTPANADGVWSVTVRQVEKQGSGWEDVPGVRERTHATPPSARELKAGPVERTEDLPFRRGEADGQGLTDDQMANLLRIMRPEPAAFSAAARAQAVGQVRATVDAIRKGWSNGPEVVVAFDMSDPAVPEAARRADLRQRSGGASGAPEGFYWRGKAYLLASKLNTPADAARVLHHEVLGHHGLRGMFGPELNKILNQVATMRKDEVAAKIKEYGLRGVTDLSRRHAAEEVLAEMAEKTPQLHFVRRAVAAIRNWLRANVPGFRGLKLSDADIIQGYILPARDFVERGQRAATDRIEPSFSRGTAEMSLVEKARVLQGEPVALLRGDEAPHGYPLLRAWAAKLFQDAGGQAMNPELGAVVLDERAVRDSMAHRMNPFKAAAFAAVKDVLENGVVVVTARHGNTDSFYVSAPVQIRGIDDIVTVLVRRDPDTQRMYLHSVATKESLLAPINSEADGAEAPSEQNGLLQPGDASMVAQAAADGKVSPKVVAAVLRQFLRVNTQSDEEGSDLMFSRSRLGDSPAAQRAGEVLRSITVTNVKQQTAYKATDLRPLGLQFLGRRQLVDVYGDMLPELRTYSDLMARMDADKNEAGAGADQLAQDWAKLSDERALAELMHDATLAQMDPSEEHVDGDDRVRYAMLRGRFNALTPAAREVYKRARDTYTRHMQDVRSAIKERIERAGMSSDRKAAMLKRMDDEFFGHIKGVYFPLARFGQYVVVVKDAEGKTASVSRAETMAEADAMRGQMVAAFPKDKGFTVGKVLKAKDFVAERDTVGRGFMEQLYGVLDKQGMDAKQRAELEDALGQLYLSSLPDLSWAKHGIHRKGTAGFSQDARRAFAQNVFHGASYLAKLRYGDQLQDQLGEMQRRVDQGAGDADFDSIKGQQVVDEMVKRHDAAMNPKTNALSTALTSVGFMFHLGLSPASAMVNLTQTALVAYPVMGARWGFRKSAAALLKASQEAVRGKNDITGSLSPDEKAAYDEAVRSGVIDVTMAHDLAGIAQGEDRNVSHKLRPVMNAASWMFHHAEKFNRQVTFMAAYRLARETGTSQQQAYQDAVQATYDGHFDYSANNRPRIMQGNVARVLLLFKQYGQNMVYTLVRNAQQAMAAAKPEDRAAARKALAGLLTTHAMAAGVLGLPMVTTLLAAASMLGGDDDEPWDAQVAMQNMLADAFGQKPAEVLSHGLSRLTPWDISGRVGLDRLILPDVQEGLEGQRLGESAMAAALGPVAGIGINALKGLQEMSEGRYQRGLETMAPSVLRGPLKAWRYETEGVKDKTGIVVQDQVDAAAVAGQAVGFSPSSVRNAYEGKAAIVGQDRALQARRSALVEQFAMAAMAKDEEGKTEAREAIQRFNEKNPARRIQPMQLAQSVRMREKRIREAEDGAYLPKKRRDVMEAGRFAVQE</sequence>
<dbReference type="Pfam" id="PF18858">
    <property type="entry name" value="LPD39"/>
    <property type="match status" value="1"/>
</dbReference>
<feature type="domain" description="Large polyvalent protein-associated" evidence="2">
    <location>
        <begin position="1529"/>
        <end position="1628"/>
    </location>
</feature>
<feature type="domain" description="Large polyvalent protein-associated" evidence="3">
    <location>
        <begin position="1727"/>
        <end position="1900"/>
    </location>
</feature>
<feature type="region of interest" description="Disordered" evidence="1">
    <location>
        <begin position="276"/>
        <end position="296"/>
    </location>
</feature>
<feature type="compositionally biased region" description="Low complexity" evidence="1">
    <location>
        <begin position="595"/>
        <end position="610"/>
    </location>
</feature>
<evidence type="ECO:0000259" key="2">
    <source>
        <dbReference type="Pfam" id="PF18798"/>
    </source>
</evidence>
<feature type="compositionally biased region" description="Low complexity" evidence="1">
    <location>
        <begin position="681"/>
        <end position="710"/>
    </location>
</feature>
<feature type="compositionally biased region" description="Low complexity" evidence="1">
    <location>
        <begin position="982"/>
        <end position="995"/>
    </location>
</feature>
<feature type="region of interest" description="Disordered" evidence="1">
    <location>
        <begin position="972"/>
        <end position="995"/>
    </location>
</feature>
<dbReference type="Proteomes" id="UP000594778">
    <property type="component" value="Chromosome"/>
</dbReference>
<evidence type="ECO:0000256" key="1">
    <source>
        <dbReference type="SAM" id="MobiDB-lite"/>
    </source>
</evidence>
<name>A0A7T2S628_DELAC</name>
<feature type="region of interest" description="Disordered" evidence="1">
    <location>
        <begin position="681"/>
        <end position="756"/>
    </location>
</feature>
<evidence type="ECO:0000313" key="5">
    <source>
        <dbReference type="Proteomes" id="UP000594778"/>
    </source>
</evidence>